<dbReference type="AlphaFoldDB" id="A0A8H3M3T9"/>
<organism evidence="1 2">
    <name type="scientific">Rhizophagus clarus</name>
    <dbReference type="NCBI Taxonomy" id="94130"/>
    <lineage>
        <taxon>Eukaryota</taxon>
        <taxon>Fungi</taxon>
        <taxon>Fungi incertae sedis</taxon>
        <taxon>Mucoromycota</taxon>
        <taxon>Glomeromycotina</taxon>
        <taxon>Glomeromycetes</taxon>
        <taxon>Glomerales</taxon>
        <taxon>Glomeraceae</taxon>
        <taxon>Rhizophagus</taxon>
    </lineage>
</organism>
<evidence type="ECO:0000313" key="2">
    <source>
        <dbReference type="Proteomes" id="UP000615446"/>
    </source>
</evidence>
<dbReference type="Proteomes" id="UP000615446">
    <property type="component" value="Unassembled WGS sequence"/>
</dbReference>
<proteinExistence type="predicted"/>
<evidence type="ECO:0000313" key="1">
    <source>
        <dbReference type="EMBL" id="GES98439.1"/>
    </source>
</evidence>
<sequence>MQVFLTISKYNKFYIYKSPTSQYQRFCNAFGYYRIVNTGNSAYPKKKIKSKIREYLATPVSVQGFMQINQSRPGPSQHLKSTQTNQVPQRPIEEIIVANFTLPPNASV</sequence>
<comment type="caution">
    <text evidence="1">The sequence shown here is derived from an EMBL/GenBank/DDBJ whole genome shotgun (WGS) entry which is preliminary data.</text>
</comment>
<accession>A0A8H3M3T9</accession>
<name>A0A8H3M3T9_9GLOM</name>
<reference evidence="1" key="1">
    <citation type="submission" date="2019-10" db="EMBL/GenBank/DDBJ databases">
        <title>Conservation and host-specific expression of non-tandemly repeated heterogenous ribosome RNA gene in arbuscular mycorrhizal fungi.</title>
        <authorList>
            <person name="Maeda T."/>
            <person name="Kobayashi Y."/>
            <person name="Nakagawa T."/>
            <person name="Ezawa T."/>
            <person name="Yamaguchi K."/>
            <person name="Bino T."/>
            <person name="Nishimoto Y."/>
            <person name="Shigenobu S."/>
            <person name="Kawaguchi M."/>
        </authorList>
    </citation>
    <scope>NUCLEOTIDE SEQUENCE</scope>
    <source>
        <strain evidence="1">HR1</strain>
    </source>
</reference>
<dbReference type="EMBL" id="BLAL01000270">
    <property type="protein sequence ID" value="GES98439.1"/>
    <property type="molecule type" value="Genomic_DNA"/>
</dbReference>
<protein>
    <submittedName>
        <fullName evidence="1">Uncharacterized protein</fullName>
    </submittedName>
</protein>
<gene>
    <name evidence="1" type="ORF">RCL2_002498500</name>
</gene>
<dbReference type="OrthoDB" id="2441686at2759"/>